<dbReference type="Gene3D" id="1.20.1280.50">
    <property type="match status" value="1"/>
</dbReference>
<sequence length="396" mass="45165">MPNGMPSATWKCNSERYLNRFSQLRPFSSSPFSTVTSMLRKLVSALKPRTSSNTLTDHTSQDRSSGIRKLDADVLLHIFGFCRDIDPVSVWAISRTSRQWRQLALQHSTLWTHIVIDRSSVRLLGGFHLLRWLQEWILRSGMVHVLDFKLDFMDAVRSKRGWAPTWTEIEDILCTTGTRAHRWRSFTYTLDAAKIRPGPSDYWKWSLLSSFIRAVSRLQTLHLSSGCKVPAERRLTPQVFYGMLNSISPSSTGWSASLFNISLEPEQTWRGRVEQLCYNVAPMSSFGPHHLCAALASYPHTRTMQLRGWSVARNAWTSWAVLYELEELTIEPNWFMTDVVSSVHILSTCHTSLDSYSMQDTIANTIEFQHTSFPGEPKSTLQSSSCSLPSDRPLLS</sequence>
<evidence type="ECO:0000259" key="2">
    <source>
        <dbReference type="Pfam" id="PF12937"/>
    </source>
</evidence>
<dbReference type="Proteomes" id="UP000076842">
    <property type="component" value="Unassembled WGS sequence"/>
</dbReference>
<dbReference type="Pfam" id="PF12937">
    <property type="entry name" value="F-box-like"/>
    <property type="match status" value="1"/>
</dbReference>
<feature type="region of interest" description="Disordered" evidence="1">
    <location>
        <begin position="374"/>
        <end position="396"/>
    </location>
</feature>
<protein>
    <recommendedName>
        <fullName evidence="2">F-box domain-containing protein</fullName>
    </recommendedName>
</protein>
<dbReference type="EMBL" id="KV424081">
    <property type="protein sequence ID" value="KZT52021.1"/>
    <property type="molecule type" value="Genomic_DNA"/>
</dbReference>
<reference evidence="3 4" key="1">
    <citation type="journal article" date="2016" name="Mol. Biol. Evol.">
        <title>Comparative Genomics of Early-Diverging Mushroom-Forming Fungi Provides Insights into the Origins of Lignocellulose Decay Capabilities.</title>
        <authorList>
            <person name="Nagy L.G."/>
            <person name="Riley R."/>
            <person name="Tritt A."/>
            <person name="Adam C."/>
            <person name="Daum C."/>
            <person name="Floudas D."/>
            <person name="Sun H."/>
            <person name="Yadav J.S."/>
            <person name="Pangilinan J."/>
            <person name="Larsson K.H."/>
            <person name="Matsuura K."/>
            <person name="Barry K."/>
            <person name="Labutti K."/>
            <person name="Kuo R."/>
            <person name="Ohm R.A."/>
            <person name="Bhattacharya S.S."/>
            <person name="Shirouzu T."/>
            <person name="Yoshinaga Y."/>
            <person name="Martin F.M."/>
            <person name="Grigoriev I.V."/>
            <person name="Hibbett D.S."/>
        </authorList>
    </citation>
    <scope>NUCLEOTIDE SEQUENCE [LARGE SCALE GENOMIC DNA]</scope>
    <source>
        <strain evidence="3 4">HHB12733</strain>
    </source>
</reference>
<dbReference type="InParanoid" id="A0A165D446"/>
<evidence type="ECO:0000313" key="4">
    <source>
        <dbReference type="Proteomes" id="UP000076842"/>
    </source>
</evidence>
<accession>A0A165D446</accession>
<dbReference type="InterPro" id="IPR036047">
    <property type="entry name" value="F-box-like_dom_sf"/>
</dbReference>
<dbReference type="InterPro" id="IPR001810">
    <property type="entry name" value="F-box_dom"/>
</dbReference>
<dbReference type="SUPFAM" id="SSF81383">
    <property type="entry name" value="F-box domain"/>
    <property type="match status" value="1"/>
</dbReference>
<keyword evidence="4" id="KW-1185">Reference proteome</keyword>
<gene>
    <name evidence="3" type="ORF">CALCODRAFT_104628</name>
</gene>
<dbReference type="CDD" id="cd09917">
    <property type="entry name" value="F-box_SF"/>
    <property type="match status" value="1"/>
</dbReference>
<dbReference type="AlphaFoldDB" id="A0A165D446"/>
<dbReference type="OrthoDB" id="3365698at2759"/>
<proteinExistence type="predicted"/>
<name>A0A165D446_9BASI</name>
<organism evidence="3 4">
    <name type="scientific">Calocera cornea HHB12733</name>
    <dbReference type="NCBI Taxonomy" id="1353952"/>
    <lineage>
        <taxon>Eukaryota</taxon>
        <taxon>Fungi</taxon>
        <taxon>Dikarya</taxon>
        <taxon>Basidiomycota</taxon>
        <taxon>Agaricomycotina</taxon>
        <taxon>Dacrymycetes</taxon>
        <taxon>Dacrymycetales</taxon>
        <taxon>Dacrymycetaceae</taxon>
        <taxon>Calocera</taxon>
    </lineage>
</organism>
<feature type="domain" description="F-box" evidence="2">
    <location>
        <begin position="73"/>
        <end position="116"/>
    </location>
</feature>
<evidence type="ECO:0000313" key="3">
    <source>
        <dbReference type="EMBL" id="KZT52021.1"/>
    </source>
</evidence>
<evidence type="ECO:0000256" key="1">
    <source>
        <dbReference type="SAM" id="MobiDB-lite"/>
    </source>
</evidence>
<feature type="compositionally biased region" description="Low complexity" evidence="1">
    <location>
        <begin position="377"/>
        <end position="396"/>
    </location>
</feature>